<dbReference type="InterPro" id="IPR046956">
    <property type="entry name" value="RLP23-like"/>
</dbReference>
<dbReference type="Pfam" id="PF00560">
    <property type="entry name" value="LRR_1"/>
    <property type="match status" value="1"/>
</dbReference>
<keyword evidence="6" id="KW-0675">Receptor</keyword>
<evidence type="ECO:0000256" key="3">
    <source>
        <dbReference type="ARBA" id="ARBA00022729"/>
    </source>
</evidence>
<dbReference type="SUPFAM" id="SSF52058">
    <property type="entry name" value="L domain-like"/>
    <property type="match status" value="1"/>
</dbReference>
<evidence type="ECO:0000256" key="2">
    <source>
        <dbReference type="ARBA" id="ARBA00022692"/>
    </source>
</evidence>
<protein>
    <submittedName>
        <fullName evidence="8">Uncharacterized protein</fullName>
    </submittedName>
</protein>
<evidence type="ECO:0000256" key="6">
    <source>
        <dbReference type="ARBA" id="ARBA00023170"/>
    </source>
</evidence>
<reference evidence="8 9" key="1">
    <citation type="journal article" date="2023" name="Plants (Basel)">
        <title>Bridging the Gap: Combining Genomics and Transcriptomics Approaches to Understand Stylosanthes scabra, an Orphan Legume from the Brazilian Caatinga.</title>
        <authorList>
            <person name="Ferreira-Neto J.R.C."/>
            <person name="da Silva M.D."/>
            <person name="Binneck E."/>
            <person name="de Melo N.F."/>
            <person name="da Silva R.H."/>
            <person name="de Melo A.L.T.M."/>
            <person name="Pandolfi V."/>
            <person name="Bustamante F.O."/>
            <person name="Brasileiro-Vidal A.C."/>
            <person name="Benko-Iseppon A.M."/>
        </authorList>
    </citation>
    <scope>NUCLEOTIDE SEQUENCE [LARGE SCALE GENOMIC DNA]</scope>
    <source>
        <tissue evidence="8">Leaves</tissue>
    </source>
</reference>
<name>A0ABU6RPS2_9FABA</name>
<dbReference type="Gene3D" id="3.80.10.10">
    <property type="entry name" value="Ribonuclease Inhibitor"/>
    <property type="match status" value="1"/>
</dbReference>
<evidence type="ECO:0000313" key="9">
    <source>
        <dbReference type="Proteomes" id="UP001341840"/>
    </source>
</evidence>
<dbReference type="EMBL" id="JASCZI010031161">
    <property type="protein sequence ID" value="MED6126111.1"/>
    <property type="molecule type" value="Genomic_DNA"/>
</dbReference>
<proteinExistence type="predicted"/>
<comment type="subcellular location">
    <subcellularLocation>
        <location evidence="1">Membrane</location>
        <topology evidence="1">Single-pass type I membrane protein</topology>
    </subcellularLocation>
</comment>
<evidence type="ECO:0000256" key="4">
    <source>
        <dbReference type="ARBA" id="ARBA00022989"/>
    </source>
</evidence>
<evidence type="ECO:0000256" key="7">
    <source>
        <dbReference type="ARBA" id="ARBA00023180"/>
    </source>
</evidence>
<dbReference type="PANTHER" id="PTHR48061:SF46">
    <property type="entry name" value="LEUCINE-RICH REPEAT-CONTAINING N-TERMINAL PLANT-TYPE DOMAIN-CONTAINING PROTEIN"/>
    <property type="match status" value="1"/>
</dbReference>
<dbReference type="Pfam" id="PF13855">
    <property type="entry name" value="LRR_8"/>
    <property type="match status" value="1"/>
</dbReference>
<keyword evidence="3" id="KW-0732">Signal</keyword>
<accession>A0ABU6RPS2</accession>
<organism evidence="8 9">
    <name type="scientific">Stylosanthes scabra</name>
    <dbReference type="NCBI Taxonomy" id="79078"/>
    <lineage>
        <taxon>Eukaryota</taxon>
        <taxon>Viridiplantae</taxon>
        <taxon>Streptophyta</taxon>
        <taxon>Embryophyta</taxon>
        <taxon>Tracheophyta</taxon>
        <taxon>Spermatophyta</taxon>
        <taxon>Magnoliopsida</taxon>
        <taxon>eudicotyledons</taxon>
        <taxon>Gunneridae</taxon>
        <taxon>Pentapetalae</taxon>
        <taxon>rosids</taxon>
        <taxon>fabids</taxon>
        <taxon>Fabales</taxon>
        <taxon>Fabaceae</taxon>
        <taxon>Papilionoideae</taxon>
        <taxon>50 kb inversion clade</taxon>
        <taxon>dalbergioids sensu lato</taxon>
        <taxon>Dalbergieae</taxon>
        <taxon>Pterocarpus clade</taxon>
        <taxon>Stylosanthes</taxon>
    </lineage>
</organism>
<keyword evidence="9" id="KW-1185">Reference proteome</keyword>
<evidence type="ECO:0000256" key="5">
    <source>
        <dbReference type="ARBA" id="ARBA00023136"/>
    </source>
</evidence>
<dbReference type="InterPro" id="IPR032675">
    <property type="entry name" value="LRR_dom_sf"/>
</dbReference>
<gene>
    <name evidence="8" type="ORF">PIB30_075210</name>
</gene>
<evidence type="ECO:0000313" key="8">
    <source>
        <dbReference type="EMBL" id="MED6126111.1"/>
    </source>
</evidence>
<sequence>MLQGEFDPNSTLFHLTQLQQLNLAFNDFSNSSISSRIGDLLKSLNQIWLSDCYFGGLVPPSLWNLTQLTTLAFARNRLHGEIPSLLSNLEYLTTLDLQENNFTGHIPDVFADFTKLELLALSYNNLGGQLPPSLFQLTQLSHLGQIPNNMDKCKH</sequence>
<evidence type="ECO:0000256" key="1">
    <source>
        <dbReference type="ARBA" id="ARBA00004479"/>
    </source>
</evidence>
<comment type="caution">
    <text evidence="8">The sequence shown here is derived from an EMBL/GenBank/DDBJ whole genome shotgun (WGS) entry which is preliminary data.</text>
</comment>
<keyword evidence="5" id="KW-0472">Membrane</keyword>
<dbReference type="InterPro" id="IPR001611">
    <property type="entry name" value="Leu-rich_rpt"/>
</dbReference>
<keyword evidence="7" id="KW-0325">Glycoprotein</keyword>
<keyword evidence="2" id="KW-0812">Transmembrane</keyword>
<keyword evidence="4" id="KW-1133">Transmembrane helix</keyword>
<dbReference type="PANTHER" id="PTHR48061">
    <property type="entry name" value="LEUCINE-RICH REPEAT RECEPTOR PROTEIN KINASE EMS1-LIKE-RELATED"/>
    <property type="match status" value="1"/>
</dbReference>
<dbReference type="Proteomes" id="UP001341840">
    <property type="component" value="Unassembled WGS sequence"/>
</dbReference>